<dbReference type="Proteomes" id="UP000499080">
    <property type="component" value="Unassembled WGS sequence"/>
</dbReference>
<dbReference type="OrthoDB" id="6485787at2759"/>
<accession>A0A4Y2MK24</accession>
<reference evidence="1 2" key="1">
    <citation type="journal article" date="2019" name="Sci. Rep.">
        <title>Orb-weaving spider Araneus ventricosus genome elucidates the spidroin gene catalogue.</title>
        <authorList>
            <person name="Kono N."/>
            <person name="Nakamura H."/>
            <person name="Ohtoshi R."/>
            <person name="Moran D.A.P."/>
            <person name="Shinohara A."/>
            <person name="Yoshida Y."/>
            <person name="Fujiwara M."/>
            <person name="Mori M."/>
            <person name="Tomita M."/>
            <person name="Arakawa K."/>
        </authorList>
    </citation>
    <scope>NUCLEOTIDE SEQUENCE [LARGE SCALE GENOMIC DNA]</scope>
</reference>
<organism evidence="1 2">
    <name type="scientific">Araneus ventricosus</name>
    <name type="common">Orbweaver spider</name>
    <name type="synonym">Epeira ventricosa</name>
    <dbReference type="NCBI Taxonomy" id="182803"/>
    <lineage>
        <taxon>Eukaryota</taxon>
        <taxon>Metazoa</taxon>
        <taxon>Ecdysozoa</taxon>
        <taxon>Arthropoda</taxon>
        <taxon>Chelicerata</taxon>
        <taxon>Arachnida</taxon>
        <taxon>Araneae</taxon>
        <taxon>Araneomorphae</taxon>
        <taxon>Entelegynae</taxon>
        <taxon>Araneoidea</taxon>
        <taxon>Araneidae</taxon>
        <taxon>Araneus</taxon>
    </lineage>
</organism>
<proteinExistence type="predicted"/>
<name>A0A4Y2MK24_ARAVE</name>
<evidence type="ECO:0000313" key="1">
    <source>
        <dbReference type="EMBL" id="GBN26720.1"/>
    </source>
</evidence>
<dbReference type="AlphaFoldDB" id="A0A4Y2MK24"/>
<evidence type="ECO:0000313" key="2">
    <source>
        <dbReference type="Proteomes" id="UP000499080"/>
    </source>
</evidence>
<gene>
    <name evidence="1" type="ORF">AVEN_56155_1</name>
</gene>
<comment type="caution">
    <text evidence="1">The sequence shown here is derived from an EMBL/GenBank/DDBJ whole genome shotgun (WGS) entry which is preliminary data.</text>
</comment>
<dbReference type="EMBL" id="BGPR01007422">
    <property type="protein sequence ID" value="GBN26720.1"/>
    <property type="molecule type" value="Genomic_DNA"/>
</dbReference>
<protein>
    <submittedName>
        <fullName evidence="1">Uncharacterized protein</fullName>
    </submittedName>
</protein>
<keyword evidence="2" id="KW-1185">Reference proteome</keyword>
<sequence length="175" mass="19354">MVHFGPWCINRPVFQPLGWSAQGIKRKGHSFGLALRVVTVPGGDPERIGSAQSRFFILKRTSSTNETFHSVSPFLVEKAISGYLGEIPSVRKLRSGDLLVEVSSQKQAQIIIKLNNLASIPVTVTPHASLNFSKGVVSCAELLNTSIEEIADKLKSQGVTHVRRIYAKRRTTPWY</sequence>